<proteinExistence type="predicted"/>
<dbReference type="Gramene" id="Bo6g067470.1">
    <property type="protein sequence ID" value="Bo6g067470.1"/>
    <property type="gene ID" value="Bo6g067470"/>
</dbReference>
<protein>
    <submittedName>
        <fullName evidence="1">Uncharacterized protein</fullName>
    </submittedName>
</protein>
<organism evidence="1 2">
    <name type="scientific">Brassica oleracea var. oleracea</name>
    <dbReference type="NCBI Taxonomy" id="109376"/>
    <lineage>
        <taxon>Eukaryota</taxon>
        <taxon>Viridiplantae</taxon>
        <taxon>Streptophyta</taxon>
        <taxon>Embryophyta</taxon>
        <taxon>Tracheophyta</taxon>
        <taxon>Spermatophyta</taxon>
        <taxon>Magnoliopsida</taxon>
        <taxon>eudicotyledons</taxon>
        <taxon>Gunneridae</taxon>
        <taxon>Pentapetalae</taxon>
        <taxon>rosids</taxon>
        <taxon>malvids</taxon>
        <taxon>Brassicales</taxon>
        <taxon>Brassicaceae</taxon>
        <taxon>Brassiceae</taxon>
        <taxon>Brassica</taxon>
    </lineage>
</organism>
<evidence type="ECO:0000313" key="1">
    <source>
        <dbReference type="EnsemblPlants" id="Bo6g067470.1"/>
    </source>
</evidence>
<reference evidence="1 2" key="1">
    <citation type="journal article" date="2014" name="Genome Biol.">
        <title>Transcriptome and methylome profiling reveals relics of genome dominance in the mesopolyploid Brassica oleracea.</title>
        <authorList>
            <person name="Parkin I.A."/>
            <person name="Koh C."/>
            <person name="Tang H."/>
            <person name="Robinson S.J."/>
            <person name="Kagale S."/>
            <person name="Clarke W.E."/>
            <person name="Town C.D."/>
            <person name="Nixon J."/>
            <person name="Krishnakumar V."/>
            <person name="Bidwell S.L."/>
            <person name="Denoeud F."/>
            <person name="Belcram H."/>
            <person name="Links M.G."/>
            <person name="Just J."/>
            <person name="Clarke C."/>
            <person name="Bender T."/>
            <person name="Huebert T."/>
            <person name="Mason A.S."/>
            <person name="Pires J.C."/>
            <person name="Barker G."/>
            <person name="Moore J."/>
            <person name="Walley P.G."/>
            <person name="Manoli S."/>
            <person name="Batley J."/>
            <person name="Edwards D."/>
            <person name="Nelson M.N."/>
            <person name="Wang X."/>
            <person name="Paterson A.H."/>
            <person name="King G."/>
            <person name="Bancroft I."/>
            <person name="Chalhoub B."/>
            <person name="Sharpe A.G."/>
        </authorList>
    </citation>
    <scope>NUCLEOTIDE SEQUENCE</scope>
    <source>
        <strain evidence="1 2">cv. TO1000</strain>
    </source>
</reference>
<accession>A0A0D3CTM5</accession>
<reference evidence="1" key="2">
    <citation type="submission" date="2015-03" db="UniProtKB">
        <authorList>
            <consortium name="EnsemblPlants"/>
        </authorList>
    </citation>
    <scope>IDENTIFICATION</scope>
</reference>
<dbReference type="EnsemblPlants" id="Bo6g067470.1">
    <property type="protein sequence ID" value="Bo6g067470.1"/>
    <property type="gene ID" value="Bo6g067470"/>
</dbReference>
<dbReference type="AlphaFoldDB" id="A0A0D3CTM5"/>
<name>A0A0D3CTM5_BRAOL</name>
<dbReference type="HOGENOM" id="CLU_2761296_0_0_1"/>
<evidence type="ECO:0000313" key="2">
    <source>
        <dbReference type="Proteomes" id="UP000032141"/>
    </source>
</evidence>
<sequence>MKSCGKLMGVATYYNVISRSTSNRSHHHHELRRSRIQCRSLPTEDLEHQPFLSQVTETAPGILDFSLQWK</sequence>
<dbReference type="Proteomes" id="UP000032141">
    <property type="component" value="Chromosome C6"/>
</dbReference>
<keyword evidence="2" id="KW-1185">Reference proteome</keyword>